<evidence type="ECO:0000313" key="7">
    <source>
        <dbReference type="Proteomes" id="UP000509704"/>
    </source>
</evidence>
<dbReference type="PANTHER" id="PTHR43999">
    <property type="entry name" value="DNAJ HOMOLOG SUBFAMILY C MEMBER 2"/>
    <property type="match status" value="1"/>
</dbReference>
<evidence type="ECO:0000313" key="6">
    <source>
        <dbReference type="EMBL" id="QLG72941.1"/>
    </source>
</evidence>
<gene>
    <name evidence="6" type="ORF">HG535_0E00250</name>
</gene>
<dbReference type="RefSeq" id="XP_037144668.1">
    <property type="nucleotide sequence ID" value="XM_037288773.1"/>
</dbReference>
<dbReference type="EMBL" id="CP058608">
    <property type="protein sequence ID" value="QLG72941.1"/>
    <property type="molecule type" value="Genomic_DNA"/>
</dbReference>
<feature type="domain" description="J" evidence="5">
    <location>
        <begin position="125"/>
        <end position="196"/>
    </location>
</feature>
<comment type="subcellular location">
    <subcellularLocation>
        <location evidence="1">Cytoplasm</location>
    </subcellularLocation>
</comment>
<keyword evidence="7" id="KW-1185">Reference proteome</keyword>
<dbReference type="Gene3D" id="1.10.287.110">
    <property type="entry name" value="DnaJ domain"/>
    <property type="match status" value="1"/>
</dbReference>
<reference evidence="6 7" key="1">
    <citation type="submission" date="2020-07" db="EMBL/GenBank/DDBJ databases">
        <title>The yeast mating-type switching endonuclease HO is a domesticated member of an unorthodox homing genetic element family.</title>
        <authorList>
            <person name="Coughlan A.Y."/>
            <person name="Lombardi L."/>
            <person name="Braun-Galleani S."/>
            <person name="Martos A.R."/>
            <person name="Galeote V."/>
            <person name="Bigey F."/>
            <person name="Dequin S."/>
            <person name="Byrne K.P."/>
            <person name="Wolfe K.H."/>
        </authorList>
    </citation>
    <scope>NUCLEOTIDE SEQUENCE [LARGE SCALE GENOMIC DNA]</scope>
    <source>
        <strain evidence="6 7">NRRL Y-6702</strain>
    </source>
</reference>
<organism evidence="6 7">
    <name type="scientific">Zygotorulaspora mrakii</name>
    <name type="common">Zygosaccharomyces mrakii</name>
    <dbReference type="NCBI Taxonomy" id="42260"/>
    <lineage>
        <taxon>Eukaryota</taxon>
        <taxon>Fungi</taxon>
        <taxon>Dikarya</taxon>
        <taxon>Ascomycota</taxon>
        <taxon>Saccharomycotina</taxon>
        <taxon>Saccharomycetes</taxon>
        <taxon>Saccharomycetales</taxon>
        <taxon>Saccharomycetaceae</taxon>
        <taxon>Zygotorulaspora</taxon>
    </lineage>
</organism>
<dbReference type="PROSITE" id="PS50076">
    <property type="entry name" value="DNAJ_2"/>
    <property type="match status" value="1"/>
</dbReference>
<feature type="compositionally biased region" description="Basic and acidic residues" evidence="4">
    <location>
        <begin position="272"/>
        <end position="294"/>
    </location>
</feature>
<keyword evidence="3" id="KW-0143">Chaperone</keyword>
<dbReference type="InterPro" id="IPR058871">
    <property type="entry name" value="Zuotin_N"/>
</dbReference>
<dbReference type="GeneID" id="59236683"/>
<dbReference type="GO" id="GO:0051083">
    <property type="term" value="P:'de novo' cotranslational protein folding"/>
    <property type="evidence" value="ECO:0007669"/>
    <property type="project" value="InterPro"/>
</dbReference>
<dbReference type="GO" id="GO:0005829">
    <property type="term" value="C:cytosol"/>
    <property type="evidence" value="ECO:0007669"/>
    <property type="project" value="TreeGrafter"/>
</dbReference>
<sequence length="461" mass="52647">MKIEKKFFKLTSLQLASLQEIERIKREMMFTLPELTSDITVKVNTEAEKSAAVRRPIEPVGRYFLQHAQRTLRNHTWSEFEKIQAEKNVKTVDESTQDPDELLFDDELTDESLLTHDPRDWKTADLYAAMGLSKLRYRANNSQIIKSHRKQVLKHHPDKKSAAGAGLEQDGFFKIIQKAYETLTDSTKRSQYDSCDFNADVEQPKKGTEYNFFEVWGPVFEAEARFSKKQPVPSLGDVNTPKKEVEQFYSFWHRFDSWRTFEFLDEDVPDDSSNRDQKRYTERKNKAARDKKKTADNARLVKLVERVANEDPRIKLFKEEEKKEKERKKWERDAGARAEAEAAAKADAEARARAEADAVSEASAKADKKKAKETAKAAKKKNKRTVRNAPKEADYFGDSDKAAAIDEQVGFIVETVDDELLVEVSTKIKSSPSTTKETLQETAAALSGSGKLPASVLPYFL</sequence>
<dbReference type="InterPro" id="IPR018253">
    <property type="entry name" value="DnaJ_domain_CS"/>
</dbReference>
<feature type="region of interest" description="Disordered" evidence="4">
    <location>
        <begin position="266"/>
        <end position="294"/>
    </location>
</feature>
<keyword evidence="2" id="KW-0963">Cytoplasm</keyword>
<dbReference type="OrthoDB" id="1690618at2759"/>
<name>A0A7H9B2Q7_ZYGMR</name>
<dbReference type="Pfam" id="PF21884">
    <property type="entry name" value="ZUO1-like_ZHD"/>
    <property type="match status" value="1"/>
</dbReference>
<dbReference type="Pfam" id="PF00226">
    <property type="entry name" value="DnaJ"/>
    <property type="match status" value="1"/>
</dbReference>
<evidence type="ECO:0000256" key="1">
    <source>
        <dbReference type="ARBA" id="ARBA00004496"/>
    </source>
</evidence>
<feature type="compositionally biased region" description="Basic and acidic residues" evidence="4">
    <location>
        <begin position="321"/>
        <end position="356"/>
    </location>
</feature>
<dbReference type="InterPro" id="IPR032003">
    <property type="entry name" value="RAC_head"/>
</dbReference>
<dbReference type="PROSITE" id="PS00636">
    <property type="entry name" value="DNAJ_1"/>
    <property type="match status" value="1"/>
</dbReference>
<dbReference type="SUPFAM" id="SSF46565">
    <property type="entry name" value="Chaperone J-domain"/>
    <property type="match status" value="1"/>
</dbReference>
<dbReference type="Gene3D" id="1.10.8.840">
    <property type="entry name" value="Ribosome-associated complex head domain"/>
    <property type="match status" value="1"/>
</dbReference>
<dbReference type="Pfam" id="PF16717">
    <property type="entry name" value="RAC_head"/>
    <property type="match status" value="1"/>
</dbReference>
<evidence type="ECO:0000256" key="4">
    <source>
        <dbReference type="SAM" id="MobiDB-lite"/>
    </source>
</evidence>
<accession>A0A7H9B2Q7</accession>
<dbReference type="GO" id="GO:0006450">
    <property type="term" value="P:regulation of translational fidelity"/>
    <property type="evidence" value="ECO:0007669"/>
    <property type="project" value="InterPro"/>
</dbReference>
<dbReference type="InterPro" id="IPR001623">
    <property type="entry name" value="DnaJ_domain"/>
</dbReference>
<dbReference type="PANTHER" id="PTHR43999:SF1">
    <property type="entry name" value="DNAJ HOMOLOG SUBFAMILY C MEMBER 2"/>
    <property type="match status" value="1"/>
</dbReference>
<dbReference type="InterPro" id="IPR036869">
    <property type="entry name" value="J_dom_sf"/>
</dbReference>
<dbReference type="GO" id="GO:0030544">
    <property type="term" value="F:Hsp70 protein binding"/>
    <property type="evidence" value="ECO:0007669"/>
    <property type="project" value="InterPro"/>
</dbReference>
<dbReference type="AlphaFoldDB" id="A0A7H9B2Q7"/>
<dbReference type="CDD" id="cd23953">
    <property type="entry name" value="zuotin_NTD"/>
    <property type="match status" value="1"/>
</dbReference>
<dbReference type="InterPro" id="IPR054076">
    <property type="entry name" value="ZUO1-like_ZHD"/>
</dbReference>
<dbReference type="InterPro" id="IPR044634">
    <property type="entry name" value="Zuotin/DnaJC2"/>
</dbReference>
<proteinExistence type="predicted"/>
<dbReference type="Pfam" id="PF26185">
    <property type="entry name" value="Zuotin_N"/>
    <property type="match status" value="1"/>
</dbReference>
<evidence type="ECO:0000256" key="3">
    <source>
        <dbReference type="ARBA" id="ARBA00023186"/>
    </source>
</evidence>
<evidence type="ECO:0000259" key="5">
    <source>
        <dbReference type="PROSITE" id="PS50076"/>
    </source>
</evidence>
<dbReference type="SMART" id="SM00271">
    <property type="entry name" value="DnaJ"/>
    <property type="match status" value="1"/>
</dbReference>
<feature type="region of interest" description="Disordered" evidence="4">
    <location>
        <begin position="321"/>
        <end position="393"/>
    </location>
</feature>
<dbReference type="KEGG" id="zmk:HG535_0E00250"/>
<dbReference type="Proteomes" id="UP000509704">
    <property type="component" value="Chromosome 5"/>
</dbReference>
<feature type="compositionally biased region" description="Basic residues" evidence="4">
    <location>
        <begin position="377"/>
        <end position="386"/>
    </location>
</feature>
<protein>
    <recommendedName>
        <fullName evidence="5">J domain-containing protein</fullName>
    </recommendedName>
</protein>
<dbReference type="CDD" id="cd06257">
    <property type="entry name" value="DnaJ"/>
    <property type="match status" value="1"/>
</dbReference>
<dbReference type="InterPro" id="IPR042569">
    <property type="entry name" value="RAC_head_sf"/>
</dbReference>
<dbReference type="GO" id="GO:0043022">
    <property type="term" value="F:ribosome binding"/>
    <property type="evidence" value="ECO:0007669"/>
    <property type="project" value="InterPro"/>
</dbReference>
<evidence type="ECO:0000256" key="2">
    <source>
        <dbReference type="ARBA" id="ARBA00022490"/>
    </source>
</evidence>
<feature type="compositionally biased region" description="Basic and acidic residues" evidence="4">
    <location>
        <begin position="364"/>
        <end position="376"/>
    </location>
</feature>